<dbReference type="OrthoDB" id="5353557at2759"/>
<accession>A0A433CY28</accession>
<dbReference type="SUPFAM" id="SSF54631">
    <property type="entry name" value="CBS-domain pair"/>
    <property type="match status" value="1"/>
</dbReference>
<dbReference type="InterPro" id="IPR046342">
    <property type="entry name" value="CBS_dom_sf"/>
</dbReference>
<dbReference type="PANTHER" id="PTHR12064:SF97">
    <property type="entry name" value="METAL TRANSPORTER CNNM-5"/>
    <property type="match status" value="1"/>
</dbReference>
<organism evidence="1 2">
    <name type="scientific">Jimgerdemannia flammicorona</name>
    <dbReference type="NCBI Taxonomy" id="994334"/>
    <lineage>
        <taxon>Eukaryota</taxon>
        <taxon>Fungi</taxon>
        <taxon>Fungi incertae sedis</taxon>
        <taxon>Mucoromycota</taxon>
        <taxon>Mucoromycotina</taxon>
        <taxon>Endogonomycetes</taxon>
        <taxon>Endogonales</taxon>
        <taxon>Endogonaceae</taxon>
        <taxon>Jimgerdemannia</taxon>
    </lineage>
</organism>
<dbReference type="PANTHER" id="PTHR12064">
    <property type="entry name" value="METAL TRANSPORTER CNNM"/>
    <property type="match status" value="1"/>
</dbReference>
<gene>
    <name evidence="1" type="ORF">BC936DRAFT_137094</name>
</gene>
<evidence type="ECO:0000313" key="1">
    <source>
        <dbReference type="EMBL" id="RUP43485.1"/>
    </source>
</evidence>
<evidence type="ECO:0000313" key="2">
    <source>
        <dbReference type="Proteomes" id="UP000268093"/>
    </source>
</evidence>
<name>A0A433CY28_9FUNG</name>
<sequence length="192" mass="21012">MLLVKKLITYDPEDRVQVSDFPLSTLPEAGPDTSCLDILNFFQEGRSHMALITNNPGGEGAVLGVITLEDVIEELIGEEIIDETDVYIDVHNKIKVIRRPPHRHTAIHPRLYPLLNARWNPSTVGSPTPSNGMPSRRTSSTNMPSSPVLRSSHHAEMGITPQIMGYGAIMGDERGRASTTHGADGNESKPLL</sequence>
<dbReference type="Gene3D" id="3.10.580.10">
    <property type="entry name" value="CBS-domain"/>
    <property type="match status" value="1"/>
</dbReference>
<protein>
    <submittedName>
        <fullName evidence="1">Uncharacterized protein</fullName>
    </submittedName>
</protein>
<comment type="caution">
    <text evidence="1">The sequence shown here is derived from an EMBL/GenBank/DDBJ whole genome shotgun (WGS) entry which is preliminary data.</text>
</comment>
<dbReference type="InterPro" id="IPR000644">
    <property type="entry name" value="CBS_dom"/>
</dbReference>
<proteinExistence type="predicted"/>
<dbReference type="Proteomes" id="UP000268093">
    <property type="component" value="Unassembled WGS sequence"/>
</dbReference>
<dbReference type="InterPro" id="IPR045095">
    <property type="entry name" value="ACDP"/>
</dbReference>
<keyword evidence="2" id="KW-1185">Reference proteome</keyword>
<dbReference type="GO" id="GO:0030026">
    <property type="term" value="P:intracellular manganese ion homeostasis"/>
    <property type="evidence" value="ECO:0007669"/>
    <property type="project" value="TreeGrafter"/>
</dbReference>
<reference evidence="1 2" key="1">
    <citation type="journal article" date="2018" name="New Phytol.">
        <title>Phylogenomics of Endogonaceae and evolution of mycorrhizas within Mucoromycota.</title>
        <authorList>
            <person name="Chang Y."/>
            <person name="Desiro A."/>
            <person name="Na H."/>
            <person name="Sandor L."/>
            <person name="Lipzen A."/>
            <person name="Clum A."/>
            <person name="Barry K."/>
            <person name="Grigoriev I.V."/>
            <person name="Martin F.M."/>
            <person name="Stajich J.E."/>
            <person name="Smith M.E."/>
            <person name="Bonito G."/>
            <person name="Spatafora J.W."/>
        </authorList>
    </citation>
    <scope>NUCLEOTIDE SEQUENCE [LARGE SCALE GENOMIC DNA]</scope>
    <source>
        <strain evidence="1 2">GMNB39</strain>
    </source>
</reference>
<dbReference type="EMBL" id="RBNI01010865">
    <property type="protein sequence ID" value="RUP43485.1"/>
    <property type="molecule type" value="Genomic_DNA"/>
</dbReference>
<dbReference type="GO" id="GO:0010960">
    <property type="term" value="P:magnesium ion homeostasis"/>
    <property type="evidence" value="ECO:0007669"/>
    <property type="project" value="InterPro"/>
</dbReference>
<dbReference type="GO" id="GO:0005737">
    <property type="term" value="C:cytoplasm"/>
    <property type="evidence" value="ECO:0007669"/>
    <property type="project" value="TreeGrafter"/>
</dbReference>
<dbReference type="PROSITE" id="PS51371">
    <property type="entry name" value="CBS"/>
    <property type="match status" value="1"/>
</dbReference>